<dbReference type="Gene3D" id="1.10.443.10">
    <property type="entry name" value="Intergrase catalytic core"/>
    <property type="match status" value="1"/>
</dbReference>
<comment type="caution">
    <text evidence="2">The sequence shown here is derived from an EMBL/GenBank/DDBJ whole genome shotgun (WGS) entry which is preliminary data.</text>
</comment>
<organism evidence="2">
    <name type="scientific">marine sediment metagenome</name>
    <dbReference type="NCBI Taxonomy" id="412755"/>
    <lineage>
        <taxon>unclassified sequences</taxon>
        <taxon>metagenomes</taxon>
        <taxon>ecological metagenomes</taxon>
    </lineage>
</organism>
<evidence type="ECO:0008006" key="3">
    <source>
        <dbReference type="Google" id="ProtNLM"/>
    </source>
</evidence>
<feature type="non-terminal residue" evidence="2">
    <location>
        <position position="1"/>
    </location>
</feature>
<dbReference type="GO" id="GO:0006310">
    <property type="term" value="P:DNA recombination"/>
    <property type="evidence" value="ECO:0007669"/>
    <property type="project" value="UniProtKB-KW"/>
</dbReference>
<sequence length="130" mass="15339">RREYDEAIQNIVAGREWFFPGWHLDRAIRKTSVDKKFAEFWNKTPFAGKVDKKPTVQSLRHTFVVGKMNEWMETGVDTGVMMPYLSRYLGHSSISETQYYYHTIEQAFSIIRRRDAVARSIIPEVVTYEE</sequence>
<dbReference type="AlphaFoldDB" id="X1BFN5"/>
<name>X1BFN5_9ZZZZ</name>
<accession>X1BFN5</accession>
<proteinExistence type="predicted"/>
<dbReference type="EMBL" id="BART01024864">
    <property type="protein sequence ID" value="GAG93840.1"/>
    <property type="molecule type" value="Genomic_DNA"/>
</dbReference>
<dbReference type="InterPro" id="IPR013762">
    <property type="entry name" value="Integrase-like_cat_sf"/>
</dbReference>
<protein>
    <recommendedName>
        <fullName evidence="3">Tyr recombinase domain-containing protein</fullName>
    </recommendedName>
</protein>
<evidence type="ECO:0000313" key="2">
    <source>
        <dbReference type="EMBL" id="GAG93840.1"/>
    </source>
</evidence>
<dbReference type="GO" id="GO:0015074">
    <property type="term" value="P:DNA integration"/>
    <property type="evidence" value="ECO:0007669"/>
    <property type="project" value="InterPro"/>
</dbReference>
<dbReference type="InterPro" id="IPR011010">
    <property type="entry name" value="DNA_brk_join_enz"/>
</dbReference>
<dbReference type="SUPFAM" id="SSF56349">
    <property type="entry name" value="DNA breaking-rejoining enzymes"/>
    <property type="match status" value="1"/>
</dbReference>
<gene>
    <name evidence="2" type="ORF">S01H4_44774</name>
</gene>
<keyword evidence="1" id="KW-0233">DNA recombination</keyword>
<evidence type="ECO:0000256" key="1">
    <source>
        <dbReference type="ARBA" id="ARBA00023172"/>
    </source>
</evidence>
<dbReference type="GO" id="GO:0003677">
    <property type="term" value="F:DNA binding"/>
    <property type="evidence" value="ECO:0007669"/>
    <property type="project" value="InterPro"/>
</dbReference>
<reference evidence="2" key="1">
    <citation type="journal article" date="2014" name="Front. Microbiol.">
        <title>High frequency of phylogenetically diverse reductive dehalogenase-homologous genes in deep subseafloor sedimentary metagenomes.</title>
        <authorList>
            <person name="Kawai M."/>
            <person name="Futagami T."/>
            <person name="Toyoda A."/>
            <person name="Takaki Y."/>
            <person name="Nishi S."/>
            <person name="Hori S."/>
            <person name="Arai W."/>
            <person name="Tsubouchi T."/>
            <person name="Morono Y."/>
            <person name="Uchiyama I."/>
            <person name="Ito T."/>
            <person name="Fujiyama A."/>
            <person name="Inagaki F."/>
            <person name="Takami H."/>
        </authorList>
    </citation>
    <scope>NUCLEOTIDE SEQUENCE</scope>
    <source>
        <strain evidence="2">Expedition CK06-06</strain>
    </source>
</reference>